<dbReference type="InterPro" id="IPR020861">
    <property type="entry name" value="Triosephosphate_isomerase_AS"/>
</dbReference>
<dbReference type="GO" id="GO:0004807">
    <property type="term" value="F:triose-phosphate isomerase activity"/>
    <property type="evidence" value="ECO:0007669"/>
    <property type="project" value="UniProtKB-EC"/>
</dbReference>
<dbReference type="AlphaFoldDB" id="A0A645DQY7"/>
<dbReference type="EMBL" id="VSSQ01038590">
    <property type="protein sequence ID" value="MPM91548.1"/>
    <property type="molecule type" value="Genomic_DNA"/>
</dbReference>
<dbReference type="GO" id="GO:0019563">
    <property type="term" value="P:glycerol catabolic process"/>
    <property type="evidence" value="ECO:0007669"/>
    <property type="project" value="TreeGrafter"/>
</dbReference>
<dbReference type="Pfam" id="PF00121">
    <property type="entry name" value="TIM"/>
    <property type="match status" value="1"/>
</dbReference>
<keyword evidence="1 2" id="KW-0413">Isomerase</keyword>
<accession>A0A645DQY7</accession>
<dbReference type="InterPro" id="IPR013785">
    <property type="entry name" value="Aldolase_TIM"/>
</dbReference>
<dbReference type="PROSITE" id="PS00171">
    <property type="entry name" value="TIM_1"/>
    <property type="match status" value="1"/>
</dbReference>
<dbReference type="InterPro" id="IPR000652">
    <property type="entry name" value="Triosephosphate_isomerase"/>
</dbReference>
<dbReference type="CDD" id="cd00311">
    <property type="entry name" value="TIM"/>
    <property type="match status" value="1"/>
</dbReference>
<sequence>MGHSERRQYFGETNETVNARLKAALKTGLRAIVCVGESLEQREAEKTLAVIDRQLEGAFKDISETQLQEIVIAYEPIWAIGTGKTATAEQAQAVCKAIRQKVAALYGQGAANALRIQYGGSMNAKNAAELLSQPDIDGGLIGGASLKAMDFNEIVKAASNLM</sequence>
<dbReference type="SUPFAM" id="SSF51351">
    <property type="entry name" value="Triosephosphate isomerase (TIM)"/>
    <property type="match status" value="1"/>
</dbReference>
<dbReference type="InterPro" id="IPR035990">
    <property type="entry name" value="TIM_sf"/>
</dbReference>
<gene>
    <name evidence="2" type="primary">tpiA_26</name>
    <name evidence="2" type="ORF">SDC9_138679</name>
</gene>
<evidence type="ECO:0000256" key="1">
    <source>
        <dbReference type="ARBA" id="ARBA00023235"/>
    </source>
</evidence>
<dbReference type="PANTHER" id="PTHR21139">
    <property type="entry name" value="TRIOSEPHOSPHATE ISOMERASE"/>
    <property type="match status" value="1"/>
</dbReference>
<dbReference type="PROSITE" id="PS51440">
    <property type="entry name" value="TIM_2"/>
    <property type="match status" value="1"/>
</dbReference>
<proteinExistence type="predicted"/>
<dbReference type="PANTHER" id="PTHR21139:SF42">
    <property type="entry name" value="TRIOSEPHOSPHATE ISOMERASE"/>
    <property type="match status" value="1"/>
</dbReference>
<evidence type="ECO:0000313" key="2">
    <source>
        <dbReference type="EMBL" id="MPM91548.1"/>
    </source>
</evidence>
<dbReference type="GO" id="GO:0006096">
    <property type="term" value="P:glycolytic process"/>
    <property type="evidence" value="ECO:0007669"/>
    <property type="project" value="TreeGrafter"/>
</dbReference>
<organism evidence="2">
    <name type="scientific">bioreactor metagenome</name>
    <dbReference type="NCBI Taxonomy" id="1076179"/>
    <lineage>
        <taxon>unclassified sequences</taxon>
        <taxon>metagenomes</taxon>
        <taxon>ecological metagenomes</taxon>
    </lineage>
</organism>
<comment type="caution">
    <text evidence="2">The sequence shown here is derived from an EMBL/GenBank/DDBJ whole genome shotgun (WGS) entry which is preliminary data.</text>
</comment>
<reference evidence="2" key="1">
    <citation type="submission" date="2019-08" db="EMBL/GenBank/DDBJ databases">
        <authorList>
            <person name="Kucharzyk K."/>
            <person name="Murdoch R.W."/>
            <person name="Higgins S."/>
            <person name="Loffler F."/>
        </authorList>
    </citation>
    <scope>NUCLEOTIDE SEQUENCE</scope>
</reference>
<dbReference type="EC" id="5.3.1.1" evidence="2"/>
<dbReference type="GO" id="GO:0006094">
    <property type="term" value="P:gluconeogenesis"/>
    <property type="evidence" value="ECO:0007669"/>
    <property type="project" value="TreeGrafter"/>
</dbReference>
<protein>
    <submittedName>
        <fullName evidence="2">Triosephosphate isomerase</fullName>
        <ecNumber evidence="2">5.3.1.1</ecNumber>
    </submittedName>
</protein>
<dbReference type="GO" id="GO:0046166">
    <property type="term" value="P:glyceraldehyde-3-phosphate biosynthetic process"/>
    <property type="evidence" value="ECO:0007669"/>
    <property type="project" value="TreeGrafter"/>
</dbReference>
<name>A0A645DQY7_9ZZZZ</name>
<dbReference type="GO" id="GO:0005829">
    <property type="term" value="C:cytosol"/>
    <property type="evidence" value="ECO:0007669"/>
    <property type="project" value="TreeGrafter"/>
</dbReference>
<dbReference type="Gene3D" id="3.20.20.70">
    <property type="entry name" value="Aldolase class I"/>
    <property type="match status" value="1"/>
</dbReference>